<dbReference type="AlphaFoldDB" id="A0A5J4KUR7"/>
<evidence type="ECO:0000256" key="1">
    <source>
        <dbReference type="ARBA" id="ARBA00022679"/>
    </source>
</evidence>
<evidence type="ECO:0000313" key="4">
    <source>
        <dbReference type="EMBL" id="GER90271.1"/>
    </source>
</evidence>
<evidence type="ECO:0000256" key="2">
    <source>
        <dbReference type="ARBA" id="ARBA00023315"/>
    </source>
</evidence>
<evidence type="ECO:0000313" key="5">
    <source>
        <dbReference type="Proteomes" id="UP000326912"/>
    </source>
</evidence>
<feature type="domain" description="Beta-ketoacyl synthase C-terminal" evidence="3">
    <location>
        <begin position="1"/>
        <end position="86"/>
    </location>
</feature>
<proteinExistence type="predicted"/>
<gene>
    <name evidence="4" type="ORF">KDW_44330</name>
</gene>
<dbReference type="EMBL" id="BKZW01000002">
    <property type="protein sequence ID" value="GER90271.1"/>
    <property type="molecule type" value="Genomic_DNA"/>
</dbReference>
<sequence length="130" mass="13563">MTGALQKANVQAEALDCLFAAGSAVPDEDVSETRAIHLALGEAAMQVPIAIPKAAFGNLFGAAFPVDMAVALLAMQQGMIPSTPHLDQLAPGCDLDYVCQPRPTDSFDHCLLNARGIGGANASMVLQKWV</sequence>
<comment type="caution">
    <text evidence="4">The sequence shown here is derived from an EMBL/GenBank/DDBJ whole genome shotgun (WGS) entry which is preliminary data.</text>
</comment>
<protein>
    <recommendedName>
        <fullName evidence="3">Beta-ketoacyl synthase C-terminal domain-containing protein</fullName>
    </recommendedName>
</protein>
<dbReference type="Gene3D" id="3.40.47.10">
    <property type="match status" value="1"/>
</dbReference>
<dbReference type="PANTHER" id="PTHR11712">
    <property type="entry name" value="POLYKETIDE SYNTHASE-RELATED"/>
    <property type="match status" value="1"/>
</dbReference>
<name>A0A5J4KUR7_9CHLR</name>
<dbReference type="GO" id="GO:0006633">
    <property type="term" value="P:fatty acid biosynthetic process"/>
    <property type="evidence" value="ECO:0007669"/>
    <property type="project" value="TreeGrafter"/>
</dbReference>
<dbReference type="SUPFAM" id="SSF53901">
    <property type="entry name" value="Thiolase-like"/>
    <property type="match status" value="1"/>
</dbReference>
<keyword evidence="5" id="KW-1185">Reference proteome</keyword>
<dbReference type="InterPro" id="IPR016039">
    <property type="entry name" value="Thiolase-like"/>
</dbReference>
<dbReference type="Proteomes" id="UP000326912">
    <property type="component" value="Unassembled WGS sequence"/>
</dbReference>
<evidence type="ECO:0000259" key="3">
    <source>
        <dbReference type="Pfam" id="PF02801"/>
    </source>
</evidence>
<dbReference type="RefSeq" id="WP_151758035.1">
    <property type="nucleotide sequence ID" value="NZ_BKZW01000002.1"/>
</dbReference>
<keyword evidence="1" id="KW-0808">Transferase</keyword>
<keyword evidence="2" id="KW-0012">Acyltransferase</keyword>
<dbReference type="GO" id="GO:0004315">
    <property type="term" value="F:3-oxoacyl-[acyl-carrier-protein] synthase activity"/>
    <property type="evidence" value="ECO:0007669"/>
    <property type="project" value="TreeGrafter"/>
</dbReference>
<reference evidence="4 5" key="1">
    <citation type="submission" date="2019-10" db="EMBL/GenBank/DDBJ databases">
        <title>Dictyobacter vulcani sp. nov., within the class Ktedonobacteria, isolated from soil of volcanic Mt. Zao.</title>
        <authorList>
            <person name="Zheng Y."/>
            <person name="Wang C.M."/>
            <person name="Sakai Y."/>
            <person name="Abe K."/>
            <person name="Yokota A."/>
            <person name="Yabe S."/>
        </authorList>
    </citation>
    <scope>NUCLEOTIDE SEQUENCE [LARGE SCALE GENOMIC DNA]</scope>
    <source>
        <strain evidence="4 5">W12</strain>
    </source>
</reference>
<dbReference type="PANTHER" id="PTHR11712:SF322">
    <property type="entry name" value="POLYKETIDE BETA-KETOACYL SYNTHASE 2-RELATED"/>
    <property type="match status" value="1"/>
</dbReference>
<dbReference type="Pfam" id="PF02801">
    <property type="entry name" value="Ketoacyl-synt_C"/>
    <property type="match status" value="1"/>
</dbReference>
<dbReference type="InterPro" id="IPR014031">
    <property type="entry name" value="Ketoacyl_synth_C"/>
</dbReference>
<organism evidence="4 5">
    <name type="scientific">Dictyobacter vulcani</name>
    <dbReference type="NCBI Taxonomy" id="2607529"/>
    <lineage>
        <taxon>Bacteria</taxon>
        <taxon>Bacillati</taxon>
        <taxon>Chloroflexota</taxon>
        <taxon>Ktedonobacteria</taxon>
        <taxon>Ktedonobacterales</taxon>
        <taxon>Dictyobacteraceae</taxon>
        <taxon>Dictyobacter</taxon>
    </lineage>
</organism>
<dbReference type="InterPro" id="IPR000794">
    <property type="entry name" value="Beta-ketoacyl_synthase"/>
</dbReference>
<accession>A0A5J4KUR7</accession>